<feature type="compositionally biased region" description="Low complexity" evidence="1">
    <location>
        <begin position="40"/>
        <end position="56"/>
    </location>
</feature>
<keyword evidence="3" id="KW-1185">Reference proteome</keyword>
<sequence length="285" mass="31611">MMRTTVDNLRDISNKSSNTLRRWNNQSTSSNNMDTPLVDRTNTQRSARTTTTAESSFLPELYSTPPMPSFQKPGMNTSASVRQQQNDENATPTRGGGYIPPKPRGAPHLTTEPSSLNLPRRRNVVKPISTVSLQDLIGPVGPLPSNWERKHDQAICILDVRNYSLPAIAAKMKTTFPELRGALTPAMIDKRFRILDQIPELNYWKVAQERTDAEKKDKRDKKRNDRSKGVESPQSSSTNVDGPSNVTDEASSAPPLSNAQEGRSPVTPTSGVRGAQTYVPRRAHH</sequence>
<feature type="compositionally biased region" description="Polar residues" evidence="1">
    <location>
        <begin position="74"/>
        <end position="92"/>
    </location>
</feature>
<evidence type="ECO:0000256" key="1">
    <source>
        <dbReference type="SAM" id="MobiDB-lite"/>
    </source>
</evidence>
<feature type="compositionally biased region" description="Polar residues" evidence="1">
    <location>
        <begin position="232"/>
        <end position="270"/>
    </location>
</feature>
<dbReference type="Proteomes" id="UP001296104">
    <property type="component" value="Unassembled WGS sequence"/>
</dbReference>
<feature type="region of interest" description="Disordered" evidence="1">
    <location>
        <begin position="1"/>
        <end position="121"/>
    </location>
</feature>
<gene>
    <name evidence="2" type="ORF">LECACI_7A001723</name>
</gene>
<feature type="region of interest" description="Disordered" evidence="1">
    <location>
        <begin position="210"/>
        <end position="285"/>
    </location>
</feature>
<protein>
    <submittedName>
        <fullName evidence="2">Adenylate kinase</fullName>
    </submittedName>
</protein>
<dbReference type="AlphaFoldDB" id="A0AAI8YTH7"/>
<organism evidence="2 3">
    <name type="scientific">Lecanosticta acicola</name>
    <dbReference type="NCBI Taxonomy" id="111012"/>
    <lineage>
        <taxon>Eukaryota</taxon>
        <taxon>Fungi</taxon>
        <taxon>Dikarya</taxon>
        <taxon>Ascomycota</taxon>
        <taxon>Pezizomycotina</taxon>
        <taxon>Dothideomycetes</taxon>
        <taxon>Dothideomycetidae</taxon>
        <taxon>Mycosphaerellales</taxon>
        <taxon>Mycosphaerellaceae</taxon>
        <taxon>Lecanosticta</taxon>
    </lineage>
</organism>
<accession>A0AAI8YTH7</accession>
<evidence type="ECO:0000313" key="2">
    <source>
        <dbReference type="EMBL" id="CAK3854950.1"/>
    </source>
</evidence>
<feature type="compositionally biased region" description="Polar residues" evidence="1">
    <location>
        <begin position="14"/>
        <end position="34"/>
    </location>
</feature>
<evidence type="ECO:0000313" key="3">
    <source>
        <dbReference type="Proteomes" id="UP001296104"/>
    </source>
</evidence>
<name>A0AAI8YTH7_9PEZI</name>
<keyword evidence="2" id="KW-0418">Kinase</keyword>
<dbReference type="EMBL" id="CAVMBE010000007">
    <property type="protein sequence ID" value="CAK3854950.1"/>
    <property type="molecule type" value="Genomic_DNA"/>
</dbReference>
<proteinExistence type="predicted"/>
<keyword evidence="2" id="KW-0808">Transferase</keyword>
<comment type="caution">
    <text evidence="2">The sequence shown here is derived from an EMBL/GenBank/DDBJ whole genome shotgun (WGS) entry which is preliminary data.</text>
</comment>
<feature type="compositionally biased region" description="Basic and acidic residues" evidence="1">
    <location>
        <begin position="210"/>
        <end position="229"/>
    </location>
</feature>
<reference evidence="2" key="1">
    <citation type="submission" date="2023-11" db="EMBL/GenBank/DDBJ databases">
        <authorList>
            <person name="Alioto T."/>
            <person name="Alioto T."/>
            <person name="Gomez Garrido J."/>
        </authorList>
    </citation>
    <scope>NUCLEOTIDE SEQUENCE</scope>
</reference>
<dbReference type="GO" id="GO:0016301">
    <property type="term" value="F:kinase activity"/>
    <property type="evidence" value="ECO:0007669"/>
    <property type="project" value="UniProtKB-KW"/>
</dbReference>